<gene>
    <name evidence="1" type="ORF">Maq22A_c02425</name>
</gene>
<reference evidence="1 2" key="1">
    <citation type="journal article" date="2015" name="Genome Announc.">
        <title>Complete Genome Sequence of Methylobacterium aquaticum Strain 22A, Isolated from Racomitrium japonicum Moss.</title>
        <authorList>
            <person name="Tani A."/>
            <person name="Ogura Y."/>
            <person name="Hayashi T."/>
            <person name="Kimbara K."/>
        </authorList>
    </citation>
    <scope>NUCLEOTIDE SEQUENCE [LARGE SCALE GENOMIC DNA]</scope>
    <source>
        <strain evidence="1 2">MA-22A</strain>
    </source>
</reference>
<organism evidence="1 2">
    <name type="scientific">Methylobacterium aquaticum</name>
    <dbReference type="NCBI Taxonomy" id="270351"/>
    <lineage>
        <taxon>Bacteria</taxon>
        <taxon>Pseudomonadati</taxon>
        <taxon>Pseudomonadota</taxon>
        <taxon>Alphaproteobacteria</taxon>
        <taxon>Hyphomicrobiales</taxon>
        <taxon>Methylobacteriaceae</taxon>
        <taxon>Methylobacterium</taxon>
    </lineage>
</organism>
<protein>
    <submittedName>
        <fullName evidence="1">Uncharacterized protein</fullName>
    </submittedName>
</protein>
<evidence type="ECO:0000313" key="2">
    <source>
        <dbReference type="Proteomes" id="UP000061432"/>
    </source>
</evidence>
<sequence length="149" mass="15856">MLVTVVVVAGLVAGCQSSKEKQIEAATSSLQAAKVKCDATPFRTSVERARCANTAEETFLVPVFPDSDLVRLKMAARMSLAEKVDARQISQADADLEMARVTSQGVAETERRFNQRRSIAAQENLAASVRRATTSPSLCAGGPNVVGCI</sequence>
<dbReference type="KEGG" id="maqu:Maq22A_c02425"/>
<proteinExistence type="predicted"/>
<accession>A0A0C6FMY5</accession>
<dbReference type="Proteomes" id="UP000061432">
    <property type="component" value="Chromosome"/>
</dbReference>
<dbReference type="AlphaFoldDB" id="A0A0C6FMY5"/>
<reference evidence="2" key="2">
    <citation type="submission" date="2015-01" db="EMBL/GenBank/DDBJ databases">
        <title>Complete genome sequence of Methylobacterium aquaticum strain 22A.</title>
        <authorList>
            <person name="Tani A."/>
            <person name="Ogura Y."/>
            <person name="Hayashi T."/>
        </authorList>
    </citation>
    <scope>NUCLEOTIDE SEQUENCE [LARGE SCALE GENOMIC DNA]</scope>
    <source>
        <strain evidence="2">MA-22A</strain>
    </source>
</reference>
<dbReference type="EMBL" id="AP014704">
    <property type="protein sequence ID" value="BAQ43965.1"/>
    <property type="molecule type" value="Genomic_DNA"/>
</dbReference>
<dbReference type="PATRIC" id="fig|270351.10.peg.488"/>
<dbReference type="STRING" id="270351.Maq22A_c02425"/>
<evidence type="ECO:0000313" key="1">
    <source>
        <dbReference type="EMBL" id="BAQ43965.1"/>
    </source>
</evidence>
<name>A0A0C6FMY5_9HYPH</name>
<dbReference type="RefSeq" id="WP_060845554.1">
    <property type="nucleotide sequence ID" value="NZ_AP014704.1"/>
</dbReference>